<protein>
    <submittedName>
        <fullName evidence="2">Uncharacterized protein</fullName>
    </submittedName>
</protein>
<feature type="region of interest" description="Disordered" evidence="1">
    <location>
        <begin position="40"/>
        <end position="74"/>
    </location>
</feature>
<accession>A0A514DAF1</accession>
<name>A0A514DAF1_9VIRU</name>
<evidence type="ECO:0000256" key="1">
    <source>
        <dbReference type="SAM" id="MobiDB-lite"/>
    </source>
</evidence>
<dbReference type="EMBL" id="MN035642">
    <property type="protein sequence ID" value="QDH90591.1"/>
    <property type="molecule type" value="Genomic_RNA"/>
</dbReference>
<gene>
    <name evidence="2" type="ORF">H1Rhizo26FD590_000002</name>
</gene>
<proteinExistence type="predicted"/>
<feature type="compositionally biased region" description="Polar residues" evidence="1">
    <location>
        <begin position="40"/>
        <end position="72"/>
    </location>
</feature>
<organism evidence="2">
    <name type="scientific">Leviviridae sp</name>
    <dbReference type="NCBI Taxonomy" id="2027243"/>
    <lineage>
        <taxon>Viruses</taxon>
        <taxon>Riboviria</taxon>
        <taxon>Orthornavirae</taxon>
        <taxon>Lenarviricota</taxon>
        <taxon>Leviviricetes</taxon>
        <taxon>Norzivirales</taxon>
        <taxon>Fiersviridae</taxon>
    </lineage>
</organism>
<evidence type="ECO:0000313" key="2">
    <source>
        <dbReference type="EMBL" id="QDH90591.1"/>
    </source>
</evidence>
<reference evidence="2" key="1">
    <citation type="submission" date="2019-05" db="EMBL/GenBank/DDBJ databases">
        <title>Metatranscriptomic reconstruction reveals RNA viruses with the potential to shape carbon cycling in soil.</title>
        <authorList>
            <person name="Starr E.P."/>
            <person name="Nuccio E."/>
            <person name="Pett-Ridge J."/>
            <person name="Banfield J.F."/>
            <person name="Firestone M.K."/>
        </authorList>
    </citation>
    <scope>NUCLEOTIDE SEQUENCE</scope>
    <source>
        <strain evidence="2">H1_Rhizo_26_FD_scaffold_590</strain>
    </source>
</reference>
<sequence>MAAHKAATCTRSRRMICGDPNLKGVAMSYADPQAVTISGTTVSMPRTGSGASSGEFTSSDGTTQLAVSSTNGKRQRRVIRLTSNKITSDPLVANQNQRVRMMTYLVVDTPVNGYTVAEAKAVVDGLVAYLAASSGARVSQLLGGEN</sequence>